<sequence length="501" mass="56539">MFVRILEAQEILPALHLVWDVFAADVAPYYEPAGVAEFQKFIKYENVMPGVQKGETVFFGAWEGQELCGVSALNLRQGGHIALLFVRKEWQLRGVGRTLYQEMCRFCVQGLRINRITVNAAPGAVESYRHYGMQETAPEQKANGMRFVPMEAVLSGNMSGDDGKKKKRLPLILGIVAGVLLLLALLGWIVSSIVKDIADESNWSSSHIYEIPDDDYNDDGQDDYGWGDGWDNEDDWYDQETPDIQDDGNDEEELSGIDAIPEYKEEGITYQVTDDVYTDEGEDTKKTVINFEVHFPQITGLDGSLQDDINAKLKECAMETAEKIYLNPDAQMKEKVITEESPVLASFVEYKVCYQSADFMSVVYQDYSYEGSQQDTHVRLRTLNINLKDGTIYTVKDIVKLDDAFLADWLDEMRDEADNDELLAELDNDALKKCLSGEDETGVYSDNFFVDAEGIEIGFSFDYPADDENDQGYAWVTAPFDMEDIVPYQSDSGFWNLVSGK</sequence>
<dbReference type="PANTHER" id="PTHR43451">
    <property type="entry name" value="ACETYLTRANSFERASE (GNAT) FAMILY PROTEIN"/>
    <property type="match status" value="1"/>
</dbReference>
<keyword evidence="4" id="KW-1185">Reference proteome</keyword>
<dbReference type="InterPro" id="IPR052564">
    <property type="entry name" value="N-acetyltrans/Recomb-assoc"/>
</dbReference>
<dbReference type="Pfam" id="PF13673">
    <property type="entry name" value="Acetyltransf_10"/>
    <property type="match status" value="1"/>
</dbReference>
<dbReference type="PROSITE" id="PS51186">
    <property type="entry name" value="GNAT"/>
    <property type="match status" value="1"/>
</dbReference>
<dbReference type="InterPro" id="IPR025303">
    <property type="entry name" value="PdaC"/>
</dbReference>
<name>A0ABT2RMV1_9FIRM</name>
<dbReference type="CDD" id="cd04301">
    <property type="entry name" value="NAT_SF"/>
    <property type="match status" value="1"/>
</dbReference>
<dbReference type="Gene3D" id="3.30.565.40">
    <property type="entry name" value="Fervidobacterium nodosum Rt17-B1 like"/>
    <property type="match status" value="1"/>
</dbReference>
<keyword evidence="1" id="KW-0472">Membrane</keyword>
<dbReference type="SUPFAM" id="SSF55729">
    <property type="entry name" value="Acyl-CoA N-acyltransferases (Nat)"/>
    <property type="match status" value="1"/>
</dbReference>
<dbReference type="Proteomes" id="UP001652431">
    <property type="component" value="Unassembled WGS sequence"/>
</dbReference>
<dbReference type="EMBL" id="JAOQJU010000009">
    <property type="protein sequence ID" value="MCU6686748.1"/>
    <property type="molecule type" value="Genomic_DNA"/>
</dbReference>
<keyword evidence="1" id="KW-1133">Transmembrane helix</keyword>
<evidence type="ECO:0000256" key="1">
    <source>
        <dbReference type="SAM" id="Phobius"/>
    </source>
</evidence>
<keyword evidence="3" id="KW-0012">Acyltransferase</keyword>
<dbReference type="PANTHER" id="PTHR43451:SF1">
    <property type="entry name" value="ACETYLTRANSFERASE"/>
    <property type="match status" value="1"/>
</dbReference>
<dbReference type="EC" id="2.3.1.-" evidence="3"/>
<feature type="transmembrane region" description="Helical" evidence="1">
    <location>
        <begin position="169"/>
        <end position="190"/>
    </location>
</feature>
<feature type="domain" description="N-acetyltransferase" evidence="2">
    <location>
        <begin position="3"/>
        <end position="155"/>
    </location>
</feature>
<dbReference type="InterPro" id="IPR000182">
    <property type="entry name" value="GNAT_dom"/>
</dbReference>
<dbReference type="Pfam" id="PF13739">
    <property type="entry name" value="PdaC"/>
    <property type="match status" value="1"/>
</dbReference>
<dbReference type="Gene3D" id="3.40.630.30">
    <property type="match status" value="1"/>
</dbReference>
<comment type="caution">
    <text evidence="3">The sequence shown here is derived from an EMBL/GenBank/DDBJ whole genome shotgun (WGS) entry which is preliminary data.</text>
</comment>
<protein>
    <submittedName>
        <fullName evidence="3">GNAT family N-acetyltransferase</fullName>
        <ecNumber evidence="3">2.3.1.-</ecNumber>
    </submittedName>
</protein>
<evidence type="ECO:0000313" key="4">
    <source>
        <dbReference type="Proteomes" id="UP001652431"/>
    </source>
</evidence>
<proteinExistence type="predicted"/>
<evidence type="ECO:0000259" key="2">
    <source>
        <dbReference type="PROSITE" id="PS51186"/>
    </source>
</evidence>
<dbReference type="GO" id="GO:0016746">
    <property type="term" value="F:acyltransferase activity"/>
    <property type="evidence" value="ECO:0007669"/>
    <property type="project" value="UniProtKB-KW"/>
</dbReference>
<evidence type="ECO:0000313" key="3">
    <source>
        <dbReference type="EMBL" id="MCU6686748.1"/>
    </source>
</evidence>
<keyword evidence="1" id="KW-0812">Transmembrane</keyword>
<dbReference type="RefSeq" id="WP_158370028.1">
    <property type="nucleotide sequence ID" value="NZ_JAOQJU010000009.1"/>
</dbReference>
<gene>
    <name evidence="3" type="ORF">OCV99_09365</name>
</gene>
<reference evidence="3 4" key="1">
    <citation type="journal article" date="2021" name="ISME Commun">
        <title>Automated analysis of genomic sequences facilitates high-throughput and comprehensive description of bacteria.</title>
        <authorList>
            <person name="Hitch T.C.A."/>
        </authorList>
    </citation>
    <scope>NUCLEOTIDE SEQUENCE [LARGE SCALE GENOMIC DNA]</scope>
    <source>
        <strain evidence="3 4">Sanger_03</strain>
    </source>
</reference>
<organism evidence="3 4">
    <name type="scientific">Dorea acetigenes</name>
    <dbReference type="NCBI Taxonomy" id="2981787"/>
    <lineage>
        <taxon>Bacteria</taxon>
        <taxon>Bacillati</taxon>
        <taxon>Bacillota</taxon>
        <taxon>Clostridia</taxon>
        <taxon>Lachnospirales</taxon>
        <taxon>Lachnospiraceae</taxon>
        <taxon>Dorea</taxon>
    </lineage>
</organism>
<accession>A0ABT2RMV1</accession>
<keyword evidence="3" id="KW-0808">Transferase</keyword>
<dbReference type="InterPro" id="IPR016181">
    <property type="entry name" value="Acyl_CoA_acyltransferase"/>
</dbReference>